<comment type="caution">
    <text evidence="1">The sequence shown here is derived from an EMBL/GenBank/DDBJ whole genome shotgun (WGS) entry which is preliminary data.</text>
</comment>
<evidence type="ECO:0000313" key="1">
    <source>
        <dbReference type="EMBL" id="PJF48645.1"/>
    </source>
</evidence>
<evidence type="ECO:0000313" key="2">
    <source>
        <dbReference type="Proteomes" id="UP000230790"/>
    </source>
</evidence>
<reference evidence="1 2" key="1">
    <citation type="submission" date="2017-11" db="EMBL/GenBank/DDBJ databases">
        <title>Evolution of Phototrophy in the Chloroflexi Phylum Driven by Horizontal Gene Transfer.</title>
        <authorList>
            <person name="Ward L.M."/>
            <person name="Hemp J."/>
            <person name="Shih P.M."/>
            <person name="Mcglynn S.E."/>
            <person name="Fischer W."/>
        </authorList>
    </citation>
    <scope>NUCLEOTIDE SEQUENCE [LARGE SCALE GENOMIC DNA]</scope>
    <source>
        <strain evidence="1">JP3_7</strain>
    </source>
</reference>
<dbReference type="Proteomes" id="UP000230790">
    <property type="component" value="Unassembled WGS sequence"/>
</dbReference>
<gene>
    <name evidence="1" type="ORF">CUN48_02445</name>
</gene>
<dbReference type="EMBL" id="PGTN01000009">
    <property type="protein sequence ID" value="PJF48645.1"/>
    <property type="molecule type" value="Genomic_DNA"/>
</dbReference>
<evidence type="ECO:0008006" key="3">
    <source>
        <dbReference type="Google" id="ProtNLM"/>
    </source>
</evidence>
<protein>
    <recommendedName>
        <fullName evidence="3">Propanediol dehydratase small subunit PduE</fullName>
    </recommendedName>
</protein>
<organism evidence="1 2">
    <name type="scientific">Candidatus Thermofonsia Clade 3 bacterium</name>
    <dbReference type="NCBI Taxonomy" id="2364212"/>
    <lineage>
        <taxon>Bacteria</taxon>
        <taxon>Bacillati</taxon>
        <taxon>Chloroflexota</taxon>
        <taxon>Candidatus Thermofontia</taxon>
        <taxon>Candidatus Thermofonsia Clade 3</taxon>
    </lineage>
</organism>
<dbReference type="SUPFAM" id="SSF47148">
    <property type="entry name" value="Diol dehydratase, gamma subunit"/>
    <property type="match status" value="1"/>
</dbReference>
<dbReference type="InterPro" id="IPR036091">
    <property type="entry name" value="Prodiol/glycerol_DeHase__sf_su"/>
</dbReference>
<proteinExistence type="predicted"/>
<sequence length="103" mass="11586">MKDERWADDCQISPDTLHRQASAAQAAGFTQLADNLRRAAELTAVPKEELLRIYEALRPGRATEAELLAIAEALERDYGAQQTAAFIREAAAEYARRRLFRPK</sequence>
<dbReference type="InterPro" id="IPR003207">
    <property type="entry name" value="Ppandiol/glycerol_DeHydtase_su"/>
</dbReference>
<name>A0A2M8QFP8_9CHLR</name>
<dbReference type="Gene3D" id="1.10.1510.20">
    <property type="entry name" value="Propanediol/glycerol dehydratase, small subunit"/>
    <property type="match status" value="1"/>
</dbReference>
<accession>A0A2M8QFP8</accession>
<dbReference type="Pfam" id="PF02287">
    <property type="entry name" value="Dehydratase_SU"/>
    <property type="match status" value="1"/>
</dbReference>
<dbReference type="AlphaFoldDB" id="A0A2M8QFP8"/>